<dbReference type="CDD" id="cd03188">
    <property type="entry name" value="GST_C_Beta"/>
    <property type="match status" value="1"/>
</dbReference>
<dbReference type="SUPFAM" id="SSF47616">
    <property type="entry name" value="GST C-terminal domain-like"/>
    <property type="match status" value="1"/>
</dbReference>
<dbReference type="SUPFAM" id="SSF52833">
    <property type="entry name" value="Thioredoxin-like"/>
    <property type="match status" value="1"/>
</dbReference>
<reference evidence="4" key="1">
    <citation type="submission" date="2022-06" db="EMBL/GenBank/DDBJ databases">
        <title>Sneathiella actinostolidae sp. nov., isolated from a sea anemonein the Western Pacific Ocean.</title>
        <authorList>
            <person name="Wei M.J."/>
        </authorList>
    </citation>
    <scope>NUCLEOTIDE SEQUENCE</scope>
    <source>
        <strain evidence="4">PHK-P5</strain>
    </source>
</reference>
<dbReference type="Pfam" id="PF02798">
    <property type="entry name" value="GST_N"/>
    <property type="match status" value="1"/>
</dbReference>
<dbReference type="Gene3D" id="3.40.30.10">
    <property type="entry name" value="Glutaredoxin"/>
    <property type="match status" value="1"/>
</dbReference>
<feature type="domain" description="GST N-terminal" evidence="2">
    <location>
        <begin position="1"/>
        <end position="80"/>
    </location>
</feature>
<dbReference type="InterPro" id="IPR036282">
    <property type="entry name" value="Glutathione-S-Trfase_C_sf"/>
</dbReference>
<dbReference type="InterPro" id="IPR010987">
    <property type="entry name" value="Glutathione-S-Trfase_C-like"/>
</dbReference>
<dbReference type="Gene3D" id="1.20.1050.10">
    <property type="match status" value="1"/>
</dbReference>
<proteinExistence type="inferred from homology"/>
<comment type="similarity">
    <text evidence="1">Belongs to the GST superfamily.</text>
</comment>
<dbReference type="SFLD" id="SFLDS00019">
    <property type="entry name" value="Glutathione_Transferase_(cytos"/>
    <property type="match status" value="1"/>
</dbReference>
<dbReference type="InterPro" id="IPR004045">
    <property type="entry name" value="Glutathione_S-Trfase_N"/>
</dbReference>
<feature type="domain" description="GST C-terminal" evidence="3">
    <location>
        <begin position="86"/>
        <end position="208"/>
    </location>
</feature>
<dbReference type="PANTHER" id="PTHR44051:SF8">
    <property type="entry name" value="GLUTATHIONE S-TRANSFERASE GSTA"/>
    <property type="match status" value="1"/>
</dbReference>
<evidence type="ECO:0000256" key="1">
    <source>
        <dbReference type="RuleBase" id="RU003494"/>
    </source>
</evidence>
<evidence type="ECO:0000259" key="2">
    <source>
        <dbReference type="PROSITE" id="PS50404"/>
    </source>
</evidence>
<dbReference type="InterPro" id="IPR036249">
    <property type="entry name" value="Thioredoxin-like_sf"/>
</dbReference>
<dbReference type="RefSeq" id="WP_251936647.1">
    <property type="nucleotide sequence ID" value="NZ_CP098747.1"/>
</dbReference>
<keyword evidence="5" id="KW-1185">Reference proteome</keyword>
<gene>
    <name evidence="4" type="ORF">NBZ79_06675</name>
</gene>
<dbReference type="PROSITE" id="PS50404">
    <property type="entry name" value="GST_NTER"/>
    <property type="match status" value="1"/>
</dbReference>
<dbReference type="PROSITE" id="PS50405">
    <property type="entry name" value="GST_CTER"/>
    <property type="match status" value="1"/>
</dbReference>
<dbReference type="SFLD" id="SFLDG00358">
    <property type="entry name" value="Main_(cytGST)"/>
    <property type="match status" value="1"/>
</dbReference>
<dbReference type="CDD" id="cd03057">
    <property type="entry name" value="GST_N_Beta"/>
    <property type="match status" value="1"/>
</dbReference>
<dbReference type="EMBL" id="CP098747">
    <property type="protein sequence ID" value="USG62660.1"/>
    <property type="molecule type" value="Genomic_DNA"/>
</dbReference>
<dbReference type="SFLD" id="SFLDG01150">
    <property type="entry name" value="Main.1:_Beta-like"/>
    <property type="match status" value="1"/>
</dbReference>
<name>A0ABY4W651_9PROT</name>
<sequence>MLKLFYNAGSIALASHIALEETGVNYEGIRLNSAILEHTLPEYLAINPKGRVPSLVTEHGILTETPAILLYIAQRFGSDVFPPPADIFDLAQLQSFNSYLCSTAHVNHAHRMRGKRWVDESDSHAIKAMQAKVTRNMQECFALIEAEMFKGPWVMGEDYSIADIYLFSITQWMEGDSVDINDFPVMKAHRAAMLARPAVKYIVDKHAA</sequence>
<dbReference type="Pfam" id="PF00043">
    <property type="entry name" value="GST_C"/>
    <property type="match status" value="1"/>
</dbReference>
<dbReference type="InterPro" id="IPR040079">
    <property type="entry name" value="Glutathione_S-Trfase"/>
</dbReference>
<protein>
    <submittedName>
        <fullName evidence="4">Glutathione S-transferase family protein</fullName>
    </submittedName>
</protein>
<dbReference type="PANTHER" id="PTHR44051">
    <property type="entry name" value="GLUTATHIONE S-TRANSFERASE-RELATED"/>
    <property type="match status" value="1"/>
</dbReference>
<dbReference type="Proteomes" id="UP001056291">
    <property type="component" value="Chromosome"/>
</dbReference>
<accession>A0ABY4W651</accession>
<dbReference type="InterPro" id="IPR004046">
    <property type="entry name" value="GST_C"/>
</dbReference>
<evidence type="ECO:0000259" key="3">
    <source>
        <dbReference type="PROSITE" id="PS50405"/>
    </source>
</evidence>
<organism evidence="4 5">
    <name type="scientific">Sneathiella marina</name>
    <dbReference type="NCBI Taxonomy" id="2950108"/>
    <lineage>
        <taxon>Bacteria</taxon>
        <taxon>Pseudomonadati</taxon>
        <taxon>Pseudomonadota</taxon>
        <taxon>Alphaproteobacteria</taxon>
        <taxon>Sneathiellales</taxon>
        <taxon>Sneathiellaceae</taxon>
        <taxon>Sneathiella</taxon>
    </lineage>
</organism>
<evidence type="ECO:0000313" key="4">
    <source>
        <dbReference type="EMBL" id="USG62660.1"/>
    </source>
</evidence>
<evidence type="ECO:0000313" key="5">
    <source>
        <dbReference type="Proteomes" id="UP001056291"/>
    </source>
</evidence>